<name>A0ABY3SLQ7_9BACL</name>
<sequence>MDPYLVKESYQRPILDIRSEKRLRELKANIDMFVESSRRMFIQGQFRFDDWNKYEQTLNDLGLREMEALYQKAYDTLKKAADKTD</sequence>
<dbReference type="Gene3D" id="3.40.190.10">
    <property type="entry name" value="Periplasmic binding protein-like II"/>
    <property type="match status" value="1"/>
</dbReference>
<dbReference type="Proteomes" id="UP001649230">
    <property type="component" value="Chromosome"/>
</dbReference>
<proteinExistence type="predicted"/>
<organism evidence="1 2">
    <name type="scientific">Paenibacillus hexagrammi</name>
    <dbReference type="NCBI Taxonomy" id="2908839"/>
    <lineage>
        <taxon>Bacteria</taxon>
        <taxon>Bacillati</taxon>
        <taxon>Bacillota</taxon>
        <taxon>Bacilli</taxon>
        <taxon>Bacillales</taxon>
        <taxon>Paenibacillaceae</taxon>
        <taxon>Paenibacillus</taxon>
    </lineage>
</organism>
<dbReference type="RefSeq" id="WP_235121391.1">
    <property type="nucleotide sequence ID" value="NZ_CP090978.1"/>
</dbReference>
<keyword evidence="2" id="KW-1185">Reference proteome</keyword>
<reference evidence="1 2" key="1">
    <citation type="journal article" date="2024" name="Int. J. Syst. Evol. Microbiol.">
        <title>Paenibacillus hexagrammi sp. nov., a novel bacterium isolated from the gut content of Hexagrammos agrammus.</title>
        <authorList>
            <person name="Jung H.K."/>
            <person name="Kim D.G."/>
            <person name="Zin H."/>
            <person name="Park J."/>
            <person name="Jung H."/>
            <person name="Kim Y.O."/>
            <person name="Kong H.J."/>
            <person name="Kim J.W."/>
            <person name="Kim Y.S."/>
        </authorList>
    </citation>
    <scope>NUCLEOTIDE SEQUENCE [LARGE SCALE GENOMIC DNA]</scope>
    <source>
        <strain evidence="1 2">YPD9-1</strain>
    </source>
</reference>
<dbReference type="EMBL" id="CP090978">
    <property type="protein sequence ID" value="UJF34818.1"/>
    <property type="molecule type" value="Genomic_DNA"/>
</dbReference>
<gene>
    <name evidence="1" type="ORF">L0M14_06585</name>
</gene>
<evidence type="ECO:0000313" key="2">
    <source>
        <dbReference type="Proteomes" id="UP001649230"/>
    </source>
</evidence>
<accession>A0ABY3SLQ7</accession>
<evidence type="ECO:0000313" key="1">
    <source>
        <dbReference type="EMBL" id="UJF34818.1"/>
    </source>
</evidence>
<protein>
    <submittedName>
        <fullName evidence="1">Uncharacterized protein</fullName>
    </submittedName>
</protein>